<dbReference type="PANTHER" id="PTHR11675:SF131">
    <property type="entry name" value="POLYPEPTIDE N-ACETYLGALACTOSAMINYLTRANSFERASE 9-RELATED"/>
    <property type="match status" value="1"/>
</dbReference>
<feature type="domain" description="Ricin B lectin" evidence="15">
    <location>
        <begin position="269"/>
        <end position="377"/>
    </location>
</feature>
<dbReference type="Gene3D" id="3.90.550.10">
    <property type="entry name" value="Spore Coat Polysaccharide Biosynthesis Protein SpsA, Chain A"/>
    <property type="match status" value="1"/>
</dbReference>
<dbReference type="Pfam" id="PF00535">
    <property type="entry name" value="Glycos_transf_2"/>
    <property type="match status" value="1"/>
</dbReference>
<dbReference type="GO" id="GO:0030246">
    <property type="term" value="F:carbohydrate binding"/>
    <property type="evidence" value="ECO:0007669"/>
    <property type="project" value="UniProtKB-KW"/>
</dbReference>
<gene>
    <name evidence="16" type="ORF">ANCCEY_02665</name>
</gene>
<organism evidence="16 17">
    <name type="scientific">Ancylostoma ceylanicum</name>
    <dbReference type="NCBI Taxonomy" id="53326"/>
    <lineage>
        <taxon>Eukaryota</taxon>
        <taxon>Metazoa</taxon>
        <taxon>Ecdysozoa</taxon>
        <taxon>Nematoda</taxon>
        <taxon>Chromadorea</taxon>
        <taxon>Rhabditida</taxon>
        <taxon>Rhabditina</taxon>
        <taxon>Rhabditomorpha</taxon>
        <taxon>Strongyloidea</taxon>
        <taxon>Ancylostomatidae</taxon>
        <taxon>Ancylostomatinae</taxon>
        <taxon>Ancylostoma</taxon>
    </lineage>
</organism>
<keyword evidence="11 14" id="KW-1015">Disulfide bond</keyword>
<dbReference type="GO" id="GO:0000139">
    <property type="term" value="C:Golgi membrane"/>
    <property type="evidence" value="ECO:0007669"/>
    <property type="project" value="UniProtKB-SubCell"/>
</dbReference>
<sequence length="392" mass="45659">MSHTKEPLARYMSQFPKVNIFRLEKREGLIRARLRGAAIAKGEVLTFLDAHCECVEGWLEPLLDRIRRNSTTVVSPVIDMINIETFEYRYLNSYYTLVGGFDWFLRFTWHEIPERDRQLRIRTIDPVRSPTMAGGLFSIQRAYFEKLGTYDPGFDIWGGENLELSFKIWMCGGTLEIVPCSHVGHLFRKQSPYGDGADILKRNLVRLAETWMDDYKTYYYERINNEQIDFGDISERKRLRERLGCKSFKWYLDNIFPELFVPGESIAKGKLRNQAVPRCLEAETDPYASNRALAPSPCNDKEVNQLWMLSKDGEIRRDVNCFDYAGQNVTVSRCHGLKGNQEWRYNHQKCLEMTRDGAGLNMVPCNASNKFQQWKFKEYNEGKAKEYGVVVP</sequence>
<reference evidence="16 17" key="1">
    <citation type="submission" date="2013-05" db="EMBL/GenBank/DDBJ databases">
        <title>Draft genome of the parasitic nematode Anyclostoma ceylanicum.</title>
        <authorList>
            <person name="Mitreva M."/>
        </authorList>
    </citation>
    <scope>NUCLEOTIDE SEQUENCE [LARGE SCALE GENOMIC DNA]</scope>
</reference>
<keyword evidence="14" id="KW-0328">Glycosyltransferase</keyword>
<dbReference type="PANTHER" id="PTHR11675">
    <property type="entry name" value="N-ACETYLGALACTOSAMINYLTRANSFERASE"/>
    <property type="match status" value="1"/>
</dbReference>
<keyword evidence="5" id="KW-0812">Transmembrane</keyword>
<keyword evidence="13 14" id="KW-0464">Manganese</keyword>
<evidence type="ECO:0000256" key="12">
    <source>
        <dbReference type="ARBA" id="ARBA00023180"/>
    </source>
</evidence>
<evidence type="ECO:0000256" key="2">
    <source>
        <dbReference type="ARBA" id="ARBA00004323"/>
    </source>
</evidence>
<comment type="cofactor">
    <cofactor evidence="1 14">
        <name>Mn(2+)</name>
        <dbReference type="ChEBI" id="CHEBI:29035"/>
    </cofactor>
</comment>
<dbReference type="InterPro" id="IPR045885">
    <property type="entry name" value="GalNAc-T"/>
</dbReference>
<evidence type="ECO:0000313" key="16">
    <source>
        <dbReference type="EMBL" id="EPB78281.1"/>
    </source>
</evidence>
<evidence type="ECO:0000256" key="8">
    <source>
        <dbReference type="ARBA" id="ARBA00022989"/>
    </source>
</evidence>
<comment type="subcellular location">
    <subcellularLocation>
        <location evidence="2 14">Golgi apparatus membrane</location>
        <topology evidence="2 14">Single-pass type II membrane protein</topology>
    </subcellularLocation>
</comment>
<keyword evidence="9 14" id="KW-0333">Golgi apparatus</keyword>
<evidence type="ECO:0000256" key="13">
    <source>
        <dbReference type="ARBA" id="ARBA00023211"/>
    </source>
</evidence>
<evidence type="ECO:0000256" key="1">
    <source>
        <dbReference type="ARBA" id="ARBA00001936"/>
    </source>
</evidence>
<dbReference type="SMART" id="SM00458">
    <property type="entry name" value="RICIN"/>
    <property type="match status" value="1"/>
</dbReference>
<keyword evidence="7" id="KW-0735">Signal-anchor</keyword>
<dbReference type="PROSITE" id="PS50231">
    <property type="entry name" value="RICIN_B_LECTIN"/>
    <property type="match status" value="1"/>
</dbReference>
<evidence type="ECO:0000256" key="5">
    <source>
        <dbReference type="ARBA" id="ARBA00022692"/>
    </source>
</evidence>
<evidence type="ECO:0000256" key="7">
    <source>
        <dbReference type="ARBA" id="ARBA00022968"/>
    </source>
</evidence>
<comment type="similarity">
    <text evidence="4 14">Belongs to the glycosyltransferase 2 family. GalNAc-T subfamily.</text>
</comment>
<dbReference type="Proteomes" id="UP000054495">
    <property type="component" value="Unassembled WGS sequence"/>
</dbReference>
<comment type="pathway">
    <text evidence="3 14">Protein modification; protein glycosylation.</text>
</comment>
<keyword evidence="6 14" id="KW-0430">Lectin</keyword>
<dbReference type="EC" id="2.4.1.-" evidence="14"/>
<evidence type="ECO:0000256" key="4">
    <source>
        <dbReference type="ARBA" id="ARBA00005680"/>
    </source>
</evidence>
<evidence type="ECO:0000256" key="10">
    <source>
        <dbReference type="ARBA" id="ARBA00023136"/>
    </source>
</evidence>
<keyword evidence="10" id="KW-0472">Membrane</keyword>
<keyword evidence="14" id="KW-0808">Transferase</keyword>
<evidence type="ECO:0000256" key="11">
    <source>
        <dbReference type="ARBA" id="ARBA00023157"/>
    </source>
</evidence>
<keyword evidence="17" id="KW-1185">Reference proteome</keyword>
<dbReference type="GO" id="GO:0004653">
    <property type="term" value="F:polypeptide N-acetylgalactosaminyltransferase activity"/>
    <property type="evidence" value="ECO:0007669"/>
    <property type="project" value="TreeGrafter"/>
</dbReference>
<evidence type="ECO:0000256" key="9">
    <source>
        <dbReference type="ARBA" id="ARBA00023034"/>
    </source>
</evidence>
<dbReference type="CDD" id="cd02510">
    <property type="entry name" value="pp-GalNAc-T"/>
    <property type="match status" value="1"/>
</dbReference>
<dbReference type="UniPathway" id="UPA00378"/>
<accession>A0A0D6M795</accession>
<dbReference type="Pfam" id="PF00652">
    <property type="entry name" value="Ricin_B_lectin"/>
    <property type="match status" value="1"/>
</dbReference>
<keyword evidence="12" id="KW-0325">Glycoprotein</keyword>
<proteinExistence type="inferred from homology"/>
<evidence type="ECO:0000313" key="17">
    <source>
        <dbReference type="Proteomes" id="UP000054495"/>
    </source>
</evidence>
<dbReference type="InterPro" id="IPR001173">
    <property type="entry name" value="Glyco_trans_2-like"/>
</dbReference>
<dbReference type="CDD" id="cd23462">
    <property type="entry name" value="beta-trefoil_Ricin_Pgant9-like"/>
    <property type="match status" value="1"/>
</dbReference>
<protein>
    <recommendedName>
        <fullName evidence="14">Polypeptide N-acetylgalactosaminyltransferase</fullName>
        <ecNumber evidence="14">2.4.1.-</ecNumber>
    </recommendedName>
    <alternativeName>
        <fullName evidence="14">Protein-UDP acetylgalactosaminyltransferase</fullName>
    </alternativeName>
</protein>
<evidence type="ECO:0000256" key="14">
    <source>
        <dbReference type="RuleBase" id="RU361242"/>
    </source>
</evidence>
<evidence type="ECO:0000259" key="15">
    <source>
        <dbReference type="SMART" id="SM00458"/>
    </source>
</evidence>
<evidence type="ECO:0000256" key="6">
    <source>
        <dbReference type="ARBA" id="ARBA00022734"/>
    </source>
</evidence>
<keyword evidence="8" id="KW-1133">Transmembrane helix</keyword>
<dbReference type="EMBL" id="KE124816">
    <property type="protein sequence ID" value="EPB78281.1"/>
    <property type="molecule type" value="Genomic_DNA"/>
</dbReference>
<dbReference type="InterPro" id="IPR000772">
    <property type="entry name" value="Ricin_B_lectin"/>
</dbReference>
<name>A0A0D6M795_9BILA</name>
<dbReference type="AlphaFoldDB" id="A0A0D6M795"/>
<dbReference type="GO" id="GO:0006493">
    <property type="term" value="P:protein O-linked glycosylation"/>
    <property type="evidence" value="ECO:0007669"/>
    <property type="project" value="TreeGrafter"/>
</dbReference>
<dbReference type="FunFam" id="3.90.550.10:FF:000195">
    <property type="entry name" value="Polypeptide N-acetylgalactosaminyltransferase like 6"/>
    <property type="match status" value="1"/>
</dbReference>
<dbReference type="SUPFAM" id="SSF50370">
    <property type="entry name" value="Ricin B-like lectins"/>
    <property type="match status" value="1"/>
</dbReference>
<dbReference type="InterPro" id="IPR035992">
    <property type="entry name" value="Ricin_B-like_lectins"/>
</dbReference>
<evidence type="ECO:0000256" key="3">
    <source>
        <dbReference type="ARBA" id="ARBA00004922"/>
    </source>
</evidence>
<dbReference type="SUPFAM" id="SSF53448">
    <property type="entry name" value="Nucleotide-diphospho-sugar transferases"/>
    <property type="match status" value="1"/>
</dbReference>
<dbReference type="InterPro" id="IPR029044">
    <property type="entry name" value="Nucleotide-diphossugar_trans"/>
</dbReference>
<dbReference type="Gene3D" id="2.80.10.50">
    <property type="match status" value="1"/>
</dbReference>